<sequence>MTGSLEADRRERVLHIPETAAETQGFDLVVSDTSFSFPFLMRGELRPGMALRITYPVRVGLRFQC</sequence>
<gene>
    <name evidence="1" type="ORF">BANIM336_00389</name>
</gene>
<proteinExistence type="predicted"/>
<dbReference type="EMBL" id="CBUQ010000005">
    <property type="protein sequence ID" value="CDI67080.1"/>
    <property type="molecule type" value="Genomic_DNA"/>
</dbReference>
<protein>
    <submittedName>
        <fullName evidence="1">Uncharacterized protein</fullName>
    </submittedName>
</protein>
<evidence type="ECO:0000313" key="1">
    <source>
        <dbReference type="EMBL" id="CDI67080.1"/>
    </source>
</evidence>
<evidence type="ECO:0000313" key="2">
    <source>
        <dbReference type="Proteomes" id="UP000035645"/>
    </source>
</evidence>
<accession>A0AAV2W0P0</accession>
<name>A0AAV2W0P0_9BIFI</name>
<reference evidence="1 2" key="1">
    <citation type="submission" date="2013-10" db="EMBL/GenBank/DDBJ databases">
        <authorList>
            <person name="Manrique M."/>
        </authorList>
    </citation>
    <scope>NUCLEOTIDE SEQUENCE [LARGE SCALE GENOMIC DNA]</scope>
    <source>
        <strain evidence="1 2">IM386</strain>
    </source>
</reference>
<reference evidence="1 2" key="2">
    <citation type="submission" date="2015-01" db="EMBL/GenBank/DDBJ databases">
        <title>Genome sequence of a Bifidobacterium animalis strain.</title>
        <authorList>
            <person name="Bogovic-Matijasic B."/>
            <person name="Hacin B."/>
            <person name="Citar M."/>
            <person name="Svigelj K."/>
            <person name="Stempelj M."/>
            <person name="Rogelj I."/>
        </authorList>
    </citation>
    <scope>NUCLEOTIDE SEQUENCE [LARGE SCALE GENOMIC DNA]</scope>
    <source>
        <strain evidence="1 2">IM386</strain>
    </source>
</reference>
<dbReference type="AlphaFoldDB" id="A0AAV2W0P0"/>
<comment type="caution">
    <text evidence="1">The sequence shown here is derived from an EMBL/GenBank/DDBJ whole genome shotgun (WGS) entry which is preliminary data.</text>
</comment>
<organism evidence="1 2">
    <name type="scientific">Bifidobacterium animalis subsp. animalis IM386</name>
    <dbReference type="NCBI Taxonomy" id="1402194"/>
    <lineage>
        <taxon>Bacteria</taxon>
        <taxon>Bacillati</taxon>
        <taxon>Actinomycetota</taxon>
        <taxon>Actinomycetes</taxon>
        <taxon>Bifidobacteriales</taxon>
        <taxon>Bifidobacteriaceae</taxon>
        <taxon>Bifidobacterium</taxon>
    </lineage>
</organism>
<dbReference type="Proteomes" id="UP000035645">
    <property type="component" value="Unassembled WGS sequence"/>
</dbReference>